<dbReference type="PANTHER" id="PTHR46825:SF7">
    <property type="entry name" value="D-ALANYL-D-ALANINE CARBOXYPEPTIDASE"/>
    <property type="match status" value="1"/>
</dbReference>
<organism evidence="4 5">
    <name type="scientific">Streptomyces spororaveus</name>
    <dbReference type="NCBI Taxonomy" id="284039"/>
    <lineage>
        <taxon>Bacteria</taxon>
        <taxon>Bacillati</taxon>
        <taxon>Actinomycetota</taxon>
        <taxon>Actinomycetes</taxon>
        <taxon>Kitasatosporales</taxon>
        <taxon>Streptomycetaceae</taxon>
        <taxon>Streptomyces</taxon>
    </lineage>
</organism>
<keyword evidence="5" id="KW-1185">Reference proteome</keyword>
<dbReference type="Gene3D" id="3.40.710.10">
    <property type="entry name" value="DD-peptidase/beta-lactamase superfamily"/>
    <property type="match status" value="1"/>
</dbReference>
<dbReference type="GO" id="GO:0016787">
    <property type="term" value="F:hydrolase activity"/>
    <property type="evidence" value="ECO:0007669"/>
    <property type="project" value="UniProtKB-KW"/>
</dbReference>
<evidence type="ECO:0000313" key="5">
    <source>
        <dbReference type="Proteomes" id="UP000608522"/>
    </source>
</evidence>
<dbReference type="EMBL" id="BNED01000005">
    <property type="protein sequence ID" value="GHI82130.1"/>
    <property type="molecule type" value="Genomic_DNA"/>
</dbReference>
<feature type="region of interest" description="Disordered" evidence="1">
    <location>
        <begin position="415"/>
        <end position="475"/>
    </location>
</feature>
<sequence length="475" mass="50928">MPHIRPADRSAPRLRRAASATAVAIALLAGLAPAASAAVREAPGAYGTDAGRRLDRTRLQAGLNAIQEAGVYGVYSGVRDGRERFDGAAGLADTATGRKVRPDLRHRVGSVTKTFTAVAVLQQSAKGRVDLDRPAGDYVPELLPGERGRKVTVRMLLNHTSGIHDYIGDAFPSLLKGTTESLDEHRYRTIGPAELIGYGVARPQLFEPGTSWSYSNTNYLLLGEVLRKVTGQDPERVITQDVIRRAGLRDTYFPGTDPRIRGAHARMYESFYGIIDPPRDYSDYNMTWAGTAGALVSTPQDLNTFYRALLGGDILPRRQLDQMRTTVDVKDETGAVAMRYGLGIYSMDTPCGPAWGHDGGVFGAGTWALSSPDGSRQFAIGYNLMKYQRLNEAGTAFDPHPADAAMRDYRDRALCGTTAPQTPDPAAKNRPSVPSVPSAPQAPSAQGPSGEAPAAPRALPPVMPALPGPLSGPIR</sequence>
<feature type="domain" description="Beta-lactamase-related" evidence="3">
    <location>
        <begin position="72"/>
        <end position="368"/>
    </location>
</feature>
<dbReference type="SUPFAM" id="SSF56601">
    <property type="entry name" value="beta-lactamase/transpeptidase-like"/>
    <property type="match status" value="1"/>
</dbReference>
<dbReference type="InterPro" id="IPR012338">
    <property type="entry name" value="Beta-lactam/transpept-like"/>
</dbReference>
<gene>
    <name evidence="4" type="ORF">Sspor_76910</name>
</gene>
<feature type="signal peptide" evidence="2">
    <location>
        <begin position="1"/>
        <end position="37"/>
    </location>
</feature>
<keyword evidence="4" id="KW-0378">Hydrolase</keyword>
<evidence type="ECO:0000256" key="1">
    <source>
        <dbReference type="SAM" id="MobiDB-lite"/>
    </source>
</evidence>
<dbReference type="InterPro" id="IPR001466">
    <property type="entry name" value="Beta-lactam-related"/>
</dbReference>
<comment type="caution">
    <text evidence="4">The sequence shown here is derived from an EMBL/GenBank/DDBJ whole genome shotgun (WGS) entry which is preliminary data.</text>
</comment>
<dbReference type="Proteomes" id="UP000608522">
    <property type="component" value="Unassembled WGS sequence"/>
</dbReference>
<dbReference type="PANTHER" id="PTHR46825">
    <property type="entry name" value="D-ALANYL-D-ALANINE-CARBOXYPEPTIDASE/ENDOPEPTIDASE AMPH"/>
    <property type="match status" value="1"/>
</dbReference>
<evidence type="ECO:0000313" key="4">
    <source>
        <dbReference type="EMBL" id="GHI82130.1"/>
    </source>
</evidence>
<keyword evidence="2" id="KW-0732">Signal</keyword>
<feature type="chain" id="PRO_5045361615" evidence="2">
    <location>
        <begin position="38"/>
        <end position="475"/>
    </location>
</feature>
<evidence type="ECO:0000259" key="3">
    <source>
        <dbReference type="Pfam" id="PF00144"/>
    </source>
</evidence>
<feature type="compositionally biased region" description="Low complexity" evidence="1">
    <location>
        <begin position="431"/>
        <end position="450"/>
    </location>
</feature>
<accession>A0ABQ3TNY9</accession>
<name>A0ABQ3TNY9_9ACTN</name>
<protein>
    <submittedName>
        <fullName evidence="4">Hydrolase</fullName>
    </submittedName>
</protein>
<feature type="compositionally biased region" description="Pro residues" evidence="1">
    <location>
        <begin position="458"/>
        <end position="467"/>
    </location>
</feature>
<dbReference type="Pfam" id="PF00144">
    <property type="entry name" value="Beta-lactamase"/>
    <property type="match status" value="1"/>
</dbReference>
<proteinExistence type="predicted"/>
<dbReference type="InterPro" id="IPR050491">
    <property type="entry name" value="AmpC-like"/>
</dbReference>
<evidence type="ECO:0000256" key="2">
    <source>
        <dbReference type="SAM" id="SignalP"/>
    </source>
</evidence>
<reference evidence="5" key="1">
    <citation type="submission" date="2023-07" db="EMBL/GenBank/DDBJ databases">
        <title>Whole genome shotgun sequence of Streptomyces spororaveus NBRC 15456.</title>
        <authorList>
            <person name="Komaki H."/>
            <person name="Tamura T."/>
        </authorList>
    </citation>
    <scope>NUCLEOTIDE SEQUENCE [LARGE SCALE GENOMIC DNA]</scope>
    <source>
        <strain evidence="5">NBRC 15456</strain>
    </source>
</reference>